<protein>
    <submittedName>
        <fullName evidence="2">Glycoside hydrolase family 71 protein</fullName>
    </submittedName>
</protein>
<keyword evidence="3" id="KW-1185">Reference proteome</keyword>
<dbReference type="OrthoDB" id="3257981at2759"/>
<sequence>MFSSFVLLTLAGVAPPLPLSPSRHHSAAVSPKTKRDTSRKLVVAHHILGSTYPYIQDDWLADTTSPTSPACMAFHSILALTLGSLPELRMQNSGTGFKLFMSFDMSVLPCGDASDASTLTMYITTYASHPNQLTKNVQVFASTFSSLDCTFPQSSAAEGWTTLLIDQLTGSNAMHFVSAFLVDASSFSTFDAVMDGVFKQSMDTIIANRDSIDVVEVITFNNYGESHYIRTIEGVQPNSQN</sequence>
<dbReference type="AlphaFoldDB" id="A0A165BVM9"/>
<dbReference type="Proteomes" id="UP000076871">
    <property type="component" value="Unassembled WGS sequence"/>
</dbReference>
<name>A0A165BVM9_9APHY</name>
<feature type="signal peptide" evidence="1">
    <location>
        <begin position="1"/>
        <end position="16"/>
    </location>
</feature>
<reference evidence="2 3" key="1">
    <citation type="journal article" date="2016" name="Mol. Biol. Evol.">
        <title>Comparative Genomics of Early-Diverging Mushroom-Forming Fungi Provides Insights into the Origins of Lignocellulose Decay Capabilities.</title>
        <authorList>
            <person name="Nagy L.G."/>
            <person name="Riley R."/>
            <person name="Tritt A."/>
            <person name="Adam C."/>
            <person name="Daum C."/>
            <person name="Floudas D."/>
            <person name="Sun H."/>
            <person name="Yadav J.S."/>
            <person name="Pangilinan J."/>
            <person name="Larsson K.H."/>
            <person name="Matsuura K."/>
            <person name="Barry K."/>
            <person name="Labutti K."/>
            <person name="Kuo R."/>
            <person name="Ohm R.A."/>
            <person name="Bhattacharya S.S."/>
            <person name="Shirouzu T."/>
            <person name="Yoshinaga Y."/>
            <person name="Martin F.M."/>
            <person name="Grigoriev I.V."/>
            <person name="Hibbett D.S."/>
        </authorList>
    </citation>
    <scope>NUCLEOTIDE SEQUENCE [LARGE SCALE GENOMIC DNA]</scope>
    <source>
        <strain evidence="2 3">93-53</strain>
    </source>
</reference>
<organism evidence="2 3">
    <name type="scientific">Laetiporus sulphureus 93-53</name>
    <dbReference type="NCBI Taxonomy" id="1314785"/>
    <lineage>
        <taxon>Eukaryota</taxon>
        <taxon>Fungi</taxon>
        <taxon>Dikarya</taxon>
        <taxon>Basidiomycota</taxon>
        <taxon>Agaricomycotina</taxon>
        <taxon>Agaricomycetes</taxon>
        <taxon>Polyporales</taxon>
        <taxon>Laetiporus</taxon>
    </lineage>
</organism>
<dbReference type="InParanoid" id="A0A165BVM9"/>
<dbReference type="EMBL" id="KV427660">
    <property type="protein sequence ID" value="KZT01735.1"/>
    <property type="molecule type" value="Genomic_DNA"/>
</dbReference>
<proteinExistence type="predicted"/>
<evidence type="ECO:0000313" key="3">
    <source>
        <dbReference type="Proteomes" id="UP000076871"/>
    </source>
</evidence>
<keyword evidence="1" id="KW-0732">Signal</keyword>
<keyword evidence="2" id="KW-0378">Hydrolase</keyword>
<dbReference type="InterPro" id="IPR005197">
    <property type="entry name" value="Glyco_hydro_71"/>
</dbReference>
<dbReference type="RefSeq" id="XP_040759475.1">
    <property type="nucleotide sequence ID" value="XM_040913263.1"/>
</dbReference>
<dbReference type="GO" id="GO:0051118">
    <property type="term" value="F:glucan endo-1,3-alpha-glucosidase activity"/>
    <property type="evidence" value="ECO:0007669"/>
    <property type="project" value="InterPro"/>
</dbReference>
<evidence type="ECO:0000313" key="2">
    <source>
        <dbReference type="EMBL" id="KZT01735.1"/>
    </source>
</evidence>
<dbReference type="STRING" id="1314785.A0A165BVM9"/>
<gene>
    <name evidence="2" type="ORF">LAESUDRAFT_763476</name>
</gene>
<feature type="chain" id="PRO_5007855758" evidence="1">
    <location>
        <begin position="17"/>
        <end position="241"/>
    </location>
</feature>
<dbReference type="Pfam" id="PF03659">
    <property type="entry name" value="Glyco_hydro_71"/>
    <property type="match status" value="1"/>
</dbReference>
<dbReference type="GeneID" id="63830291"/>
<accession>A0A165BVM9</accession>
<evidence type="ECO:0000256" key="1">
    <source>
        <dbReference type="SAM" id="SignalP"/>
    </source>
</evidence>